<dbReference type="AlphaFoldDB" id="A0A0W0CZZ7"/>
<dbReference type="GO" id="GO:0031416">
    <property type="term" value="C:NatB complex"/>
    <property type="evidence" value="ECO:0007669"/>
    <property type="project" value="TreeGrafter"/>
</dbReference>
<dbReference type="InterPro" id="IPR019183">
    <property type="entry name" value="NAA25_NatB_aux_su"/>
</dbReference>
<dbReference type="PANTHER" id="PTHR22767:SF3">
    <property type="entry name" value="N-ALPHA-ACETYLTRANSFERASE 25, NATB AUXILIARY SUBUNIT"/>
    <property type="match status" value="1"/>
</dbReference>
<comment type="caution">
    <text evidence="2">The sequence shown here is derived from an EMBL/GenBank/DDBJ whole genome shotgun (WGS) entry which is preliminary data.</text>
</comment>
<evidence type="ECO:0000313" key="3">
    <source>
        <dbReference type="Proteomes" id="UP000054886"/>
    </source>
</evidence>
<accession>A0A0W0CZZ7</accession>
<comment type="similarity">
    <text evidence="1">Belongs to the MDM20/NAA25 family.</text>
</comment>
<dbReference type="Proteomes" id="UP000054886">
    <property type="component" value="Unassembled WGS sequence"/>
</dbReference>
<dbReference type="EMBL" id="LLZZ01000114">
    <property type="protein sequence ID" value="KTB05153.1"/>
    <property type="molecule type" value="Genomic_DNA"/>
</dbReference>
<dbReference type="VEuPathDB" id="FungiDB:CAGL0I07997g"/>
<gene>
    <name evidence="2" type="ORF">AO440_002681</name>
</gene>
<organism evidence="2 3">
    <name type="scientific">Candida glabrata</name>
    <name type="common">Yeast</name>
    <name type="synonym">Torulopsis glabrata</name>
    <dbReference type="NCBI Taxonomy" id="5478"/>
    <lineage>
        <taxon>Eukaryota</taxon>
        <taxon>Fungi</taxon>
        <taxon>Dikarya</taxon>
        <taxon>Ascomycota</taxon>
        <taxon>Saccharomycotina</taxon>
        <taxon>Saccharomycetes</taxon>
        <taxon>Saccharomycetales</taxon>
        <taxon>Saccharomycetaceae</taxon>
        <taxon>Nakaseomyces</taxon>
    </lineage>
</organism>
<evidence type="ECO:0000313" key="2">
    <source>
        <dbReference type="EMBL" id="KTB05153.1"/>
    </source>
</evidence>
<proteinExistence type="inferred from homology"/>
<dbReference type="GO" id="GO:0016740">
    <property type="term" value="F:transferase activity"/>
    <property type="evidence" value="ECO:0007669"/>
    <property type="project" value="UniProtKB-KW"/>
</dbReference>
<evidence type="ECO:0000256" key="1">
    <source>
        <dbReference type="ARBA" id="ARBA00006298"/>
    </source>
</evidence>
<dbReference type="VEuPathDB" id="FungiDB:GVI51_I07865"/>
<reference evidence="2 3" key="1">
    <citation type="submission" date="2015-10" db="EMBL/GenBank/DDBJ databases">
        <title>Draft genomes sequences of Candida glabrata isolates 1A, 1B, 2A, 2B, 3A and 3B.</title>
        <authorList>
            <person name="Haavelsrud O.E."/>
            <person name="Gaustad P."/>
        </authorList>
    </citation>
    <scope>NUCLEOTIDE SEQUENCE [LARGE SCALE GENOMIC DNA]</scope>
    <source>
        <strain evidence="2">910700640</strain>
    </source>
</reference>
<protein>
    <submittedName>
        <fullName evidence="2">N-terminal acetyltransferase B complex subunit MDM20</fullName>
    </submittedName>
</protein>
<keyword evidence="2" id="KW-0808">Transferase</keyword>
<sequence length="784" mass="92015">MSDKIEEEVLELIRRSNFKQCYDYVGKLRKQYPNSAFLLALELYVKYRHTPQKFDRTLLDTIQTSETHALSFLYKFYVELLCYDKALGVYEIAATKYPSYETSYMWFSKAVEVNDYKAMARASLQMAKYNSNSNDTKLECRDYLIWHAISVVALFRWKRSSVSETESKVLPQLCYKNMLSLKPFKSVQELIIFCEVCETLFDNKSKEIVDQILPKLDYTADLYLKNFFVRNIDSLEPQERYNSCIKILANYDDFSVIECLLRAGMDLNIDKNTVLDKLKSMIGDSRNFRVANLKADVIFNGRVQEHALKFYIDKFYNKPCCHIDLNNYSDFIDFKQLRQFFMDIDSEDLLYEYNKLMLFKDCSVEQSISIFKKHQNEIIVKSKTNISKNSEFIMNIIRANVIEKKEMEISDVLFGITILENYQSQDLYNFETRLWLVVFYLYLGIVPLAYSHFKELNVKNVQVDSVEYVMYSRFSTMFPNKQHDYLKNIFDCPTNIYENSLKRLPALLRVSFERKAYSKILGMFEFYRKLEVSTNRWMRSIEKSKLTRLNNEKRNSGMTELLVLWESLQHINEPGLSDNRDKSLFHPYLDLRSCPAVLQQLHIDETWLYANISQEFMIEAVSSRAIEPIVKEMLSNYDIIEKVSASETMTVTERQSFELIHDVYANDGSNVLSILDKIDLAETKSIGWLQIHSYLQQLTVLKTLDNMKKLKDKVVKQQIKSKLSYVRGNCDEIFDVMIRDIKKGAGQLKSGGYKDIVDSLGFNDLDEKILVDSINTVRKVTRNL</sequence>
<dbReference type="VEuPathDB" id="FungiDB:GWK60_I03509"/>
<dbReference type="PANTHER" id="PTHR22767">
    <property type="entry name" value="N-TERMINAL ACETYLTRANSFERASE-RELATED"/>
    <property type="match status" value="1"/>
</dbReference>
<dbReference type="Pfam" id="PF09797">
    <property type="entry name" value="NatB_MDM20"/>
    <property type="match status" value="1"/>
</dbReference>
<dbReference type="VEuPathDB" id="FungiDB:B1J91_I07997g"/>
<name>A0A0W0CZZ7_CANGB</name>